<evidence type="ECO:0000259" key="1">
    <source>
        <dbReference type="Pfam" id="PF18271"/>
    </source>
</evidence>
<dbReference type="GeneID" id="87876715"/>
<reference evidence="2 3" key="1">
    <citation type="journal article" date="2023" name="Mol. Phylogenet. Evol.">
        <title>Genome-scale phylogeny and comparative genomics of the fungal order Sordariales.</title>
        <authorList>
            <person name="Hensen N."/>
            <person name="Bonometti L."/>
            <person name="Westerberg I."/>
            <person name="Brannstrom I.O."/>
            <person name="Guillou S."/>
            <person name="Cros-Aarteil S."/>
            <person name="Calhoun S."/>
            <person name="Haridas S."/>
            <person name="Kuo A."/>
            <person name="Mondo S."/>
            <person name="Pangilinan J."/>
            <person name="Riley R."/>
            <person name="LaButti K."/>
            <person name="Andreopoulos B."/>
            <person name="Lipzen A."/>
            <person name="Chen C."/>
            <person name="Yan M."/>
            <person name="Daum C."/>
            <person name="Ng V."/>
            <person name="Clum A."/>
            <person name="Steindorff A."/>
            <person name="Ohm R.A."/>
            <person name="Martin F."/>
            <person name="Silar P."/>
            <person name="Natvig D.O."/>
            <person name="Lalanne C."/>
            <person name="Gautier V."/>
            <person name="Ament-Velasquez S.L."/>
            <person name="Kruys A."/>
            <person name="Hutchinson M.I."/>
            <person name="Powell A.J."/>
            <person name="Barry K."/>
            <person name="Miller A.N."/>
            <person name="Grigoriev I.V."/>
            <person name="Debuchy R."/>
            <person name="Gladieux P."/>
            <person name="Hiltunen Thoren M."/>
            <person name="Johannesson H."/>
        </authorList>
    </citation>
    <scope>NUCLEOTIDE SEQUENCE [LARGE SCALE GENOMIC DNA]</scope>
    <source>
        <strain evidence="2 3">FGSC 10403</strain>
    </source>
</reference>
<dbReference type="Proteomes" id="UP001285908">
    <property type="component" value="Unassembled WGS sequence"/>
</dbReference>
<dbReference type="Gene3D" id="2.60.120.1160">
    <property type="match status" value="1"/>
</dbReference>
<dbReference type="AlphaFoldDB" id="A0AAJ0I3N0"/>
<dbReference type="PANTHER" id="PTHR34612">
    <property type="entry name" value="GH131_N DOMAIN-CONTAINING PROTEIN"/>
    <property type="match status" value="1"/>
</dbReference>
<feature type="domain" description="Glycoside hydrolase 131 catalytic N-terminal" evidence="1">
    <location>
        <begin position="81"/>
        <end position="354"/>
    </location>
</feature>
<keyword evidence="3" id="KW-1185">Reference proteome</keyword>
<dbReference type="RefSeq" id="XP_062690666.1">
    <property type="nucleotide sequence ID" value="XM_062839093.1"/>
</dbReference>
<name>A0AAJ0I3N0_9PEZI</name>
<dbReference type="EMBL" id="JAULSX010000006">
    <property type="protein sequence ID" value="KAK3488959.1"/>
    <property type="molecule type" value="Genomic_DNA"/>
</dbReference>
<organism evidence="2 3">
    <name type="scientific">Neurospora hispaniola</name>
    <dbReference type="NCBI Taxonomy" id="588809"/>
    <lineage>
        <taxon>Eukaryota</taxon>
        <taxon>Fungi</taxon>
        <taxon>Dikarya</taxon>
        <taxon>Ascomycota</taxon>
        <taxon>Pezizomycotina</taxon>
        <taxon>Sordariomycetes</taxon>
        <taxon>Sordariomycetidae</taxon>
        <taxon>Sordariales</taxon>
        <taxon>Sordariaceae</taxon>
        <taxon>Neurospora</taxon>
    </lineage>
</organism>
<dbReference type="PANTHER" id="PTHR34612:SF4">
    <property type="entry name" value="GLYCOSIDE HYDROLASE 131 CATALYTIC N-TERMINAL DOMAIN-CONTAINING PROTEIN"/>
    <property type="match status" value="1"/>
</dbReference>
<dbReference type="InterPro" id="IPR041524">
    <property type="entry name" value="GH131_N"/>
</dbReference>
<dbReference type="Pfam" id="PF18271">
    <property type="entry name" value="GH131_N"/>
    <property type="match status" value="1"/>
</dbReference>
<evidence type="ECO:0000313" key="2">
    <source>
        <dbReference type="EMBL" id="KAK3488959.1"/>
    </source>
</evidence>
<evidence type="ECO:0000313" key="3">
    <source>
        <dbReference type="Proteomes" id="UP001285908"/>
    </source>
</evidence>
<protein>
    <recommendedName>
        <fullName evidence="1">Glycoside hydrolase 131 catalytic N-terminal domain-containing protein</fullName>
    </recommendedName>
</protein>
<proteinExistence type="predicted"/>
<accession>A0AAJ0I3N0</accession>
<sequence length="358" mass="39563">MRSRPKGITYVCAVDDTIRSNQPGSYVPGFSYGGVDTPIFPLSIDLSDKMLTPTILTLLFTLETTALAVSHPHAALIKCPLIFDGRIKTRTQLTDFDSPATSLFNPDNVKGSSLKWSQIIQFPEGDKGSRFDSCSYKPLEVTIADASVFKTQYGFRRAGLIFNGDKNIGSPASRGVKTLHFSVRQDEARGLNLTHEYLNVWHETSDWSANQFNFQTGTIIGQEGSLAKNTFKILSRENKLIWSTPIEQKEWQNFAITLDFDKKHVAFPDSSSLISLTVQKDNSTLRLYYSKGYEPLRSVTQAVPNNNAGEGQYQIGILKKPTGTDDVVNSGYQESGIDEGQIYGGIFIEDSGNGCVSL</sequence>
<comment type="caution">
    <text evidence="2">The sequence shown here is derived from an EMBL/GenBank/DDBJ whole genome shotgun (WGS) entry which is preliminary data.</text>
</comment>
<gene>
    <name evidence="2" type="ORF">B0T23DRAFT_406242</name>
</gene>